<sequence>MMNSKKPTLKGKSPDGDRPYKCPMCDKAFHRLEHQTRHIRTHTGEKPHPCTFPGCNKRFSRSDELTRHSRIHTNPNSRRKNKNQNISIIQVDPIYNQAVPAPPPQQPQQNPQQPQPVHQSQQPIGIDFNGNPIYPYMINLPPAINQNQFRSLPTSPAASAHEHQQQQQQQSYFTSPTPSYSSIHNNENLAGGSNSNNGFHSSKSTTYLNHFGNSTPHHHNNLHFLSSASSSKTHSLQNSPNNSSTNLFSQSGRFSTSSSATSLHSMASNTFNLPPLKMTPISSTNTNNSSTSTVNGNSFNNGNDEPLTFGARKSKKLSTPPYTTPLQSPSISPVSNNHPHANGNNITLPPIRTLLASLEENGGKRGSNGNESSRLPHIDEMFP</sequence>
<dbReference type="InterPro" id="IPR036236">
    <property type="entry name" value="Znf_C2H2_sf"/>
</dbReference>
<dbReference type="FunFam" id="3.30.160.60:FF:000152">
    <property type="entry name" value="DNA-binding protein creA"/>
    <property type="match status" value="1"/>
</dbReference>
<feature type="compositionally biased region" description="Polar residues" evidence="15">
    <location>
        <begin position="147"/>
        <end position="157"/>
    </location>
</feature>
<name>D9MNN7_SACFI</name>
<feature type="compositionally biased region" description="Low complexity" evidence="15">
    <location>
        <begin position="282"/>
        <end position="303"/>
    </location>
</feature>
<comment type="subcellular location">
    <subcellularLocation>
        <location evidence="1">Nucleus</location>
    </subcellularLocation>
</comment>
<dbReference type="GO" id="GO:0000978">
    <property type="term" value="F:RNA polymerase II cis-regulatory region sequence-specific DNA binding"/>
    <property type="evidence" value="ECO:0007669"/>
    <property type="project" value="TreeGrafter"/>
</dbReference>
<dbReference type="GO" id="GO:0008270">
    <property type="term" value="F:zinc ion binding"/>
    <property type="evidence" value="ECO:0007669"/>
    <property type="project" value="UniProtKB-KW"/>
</dbReference>
<dbReference type="PANTHER" id="PTHR47428">
    <property type="entry name" value="REGULATORY PROTEIN MIG1-RELATED"/>
    <property type="match status" value="1"/>
</dbReference>
<keyword evidence="2" id="KW-0678">Repressor</keyword>
<keyword evidence="10" id="KW-0539">Nucleus</keyword>
<feature type="region of interest" description="Disordered" evidence="15">
    <location>
        <begin position="1"/>
        <end position="20"/>
    </location>
</feature>
<evidence type="ECO:0000256" key="6">
    <source>
        <dbReference type="ARBA" id="ARBA00022833"/>
    </source>
</evidence>
<keyword evidence="9" id="KW-0804">Transcription</keyword>
<dbReference type="SUPFAM" id="SSF57667">
    <property type="entry name" value="beta-beta-alpha zinc fingers"/>
    <property type="match status" value="1"/>
</dbReference>
<evidence type="ECO:0000256" key="10">
    <source>
        <dbReference type="ARBA" id="ARBA00023242"/>
    </source>
</evidence>
<feature type="region of interest" description="Disordered" evidence="15">
    <location>
        <begin position="147"/>
        <end position="347"/>
    </location>
</feature>
<evidence type="ECO:0000313" key="17">
    <source>
        <dbReference type="EMBL" id="ADK02699.1"/>
    </source>
</evidence>
<evidence type="ECO:0000256" key="5">
    <source>
        <dbReference type="ARBA" id="ARBA00022771"/>
    </source>
</evidence>
<evidence type="ECO:0000256" key="13">
    <source>
        <dbReference type="ARBA" id="ARBA00068528"/>
    </source>
</evidence>
<feature type="region of interest" description="Disordered" evidence="15">
    <location>
        <begin position="40"/>
        <end position="84"/>
    </location>
</feature>
<comment type="function">
    <text evidence="12">Involved in glucose repression of glucose metabolism genes.</text>
</comment>
<dbReference type="AlphaFoldDB" id="D9MNN7"/>
<feature type="compositionally biased region" description="Basic and acidic residues" evidence="15">
    <location>
        <begin position="374"/>
        <end position="383"/>
    </location>
</feature>
<feature type="compositionally biased region" description="Polar residues" evidence="15">
    <location>
        <begin position="205"/>
        <end position="215"/>
    </location>
</feature>
<feature type="compositionally biased region" description="Low complexity" evidence="15">
    <location>
        <begin position="222"/>
        <end position="236"/>
    </location>
</feature>
<dbReference type="GO" id="GO:0005634">
    <property type="term" value="C:nucleus"/>
    <property type="evidence" value="ECO:0007669"/>
    <property type="project" value="UniProtKB-SubCell"/>
</dbReference>
<feature type="compositionally biased region" description="Low complexity" evidence="15">
    <location>
        <begin position="249"/>
        <end position="268"/>
    </location>
</feature>
<feature type="compositionally biased region" description="Low complexity" evidence="15">
    <location>
        <begin position="191"/>
        <end position="204"/>
    </location>
</feature>
<dbReference type="Pfam" id="PF00096">
    <property type="entry name" value="zf-C2H2"/>
    <property type="match status" value="2"/>
</dbReference>
<keyword evidence="3" id="KW-0479">Metal-binding</keyword>
<feature type="domain" description="C2H2-type" evidence="16">
    <location>
        <begin position="20"/>
        <end position="47"/>
    </location>
</feature>
<feature type="domain" description="C2H2-type" evidence="16">
    <location>
        <begin position="48"/>
        <end position="77"/>
    </location>
</feature>
<dbReference type="FunFam" id="3.30.160.60:FF:000089">
    <property type="entry name" value="DNA-binding protein creA"/>
    <property type="match status" value="1"/>
</dbReference>
<feature type="compositionally biased region" description="Low complexity" evidence="15">
    <location>
        <begin position="107"/>
        <end position="123"/>
    </location>
</feature>
<feature type="compositionally biased region" description="Low complexity" evidence="15">
    <location>
        <begin position="165"/>
        <end position="182"/>
    </location>
</feature>
<feature type="compositionally biased region" description="Polar residues" evidence="15">
    <location>
        <begin position="237"/>
        <end position="248"/>
    </location>
</feature>
<dbReference type="SMART" id="SM00355">
    <property type="entry name" value="ZnF_C2H2"/>
    <property type="match status" value="2"/>
</dbReference>
<evidence type="ECO:0000256" key="12">
    <source>
        <dbReference type="ARBA" id="ARBA00056233"/>
    </source>
</evidence>
<dbReference type="EMBL" id="HM450676">
    <property type="protein sequence ID" value="ADK02699.1"/>
    <property type="molecule type" value="Genomic_DNA"/>
</dbReference>
<proteinExistence type="inferred from homology"/>
<evidence type="ECO:0000256" key="4">
    <source>
        <dbReference type="ARBA" id="ARBA00022737"/>
    </source>
</evidence>
<feature type="region of interest" description="Disordered" evidence="15">
    <location>
        <begin position="97"/>
        <end position="130"/>
    </location>
</feature>
<comment type="similarity">
    <text evidence="11">Belongs to the creA/MIG C2H2-type zinc-finger protein family.</text>
</comment>
<keyword evidence="8" id="KW-0238">DNA-binding</keyword>
<evidence type="ECO:0000256" key="1">
    <source>
        <dbReference type="ARBA" id="ARBA00004123"/>
    </source>
</evidence>
<dbReference type="PANTHER" id="PTHR47428:SF1">
    <property type="entry name" value="REGULATORY PROTEIN MIG1-RELATED"/>
    <property type="match status" value="1"/>
</dbReference>
<reference evidence="17" key="1">
    <citation type="submission" date="2010-06" db="EMBL/GenBank/DDBJ databases">
        <authorList>
            <person name="Wamg D."/>
            <person name="Chi Z."/>
        </authorList>
    </citation>
    <scope>NUCLEOTIDE SEQUENCE</scope>
</reference>
<organism evidence="17">
    <name type="scientific">Saccharomycopsis fibuligera</name>
    <name type="common">Yeast</name>
    <dbReference type="NCBI Taxonomy" id="4944"/>
    <lineage>
        <taxon>Eukaryota</taxon>
        <taxon>Fungi</taxon>
        <taxon>Dikarya</taxon>
        <taxon>Ascomycota</taxon>
        <taxon>Saccharomycotina</taxon>
        <taxon>Saccharomycetes</taxon>
        <taxon>Saccharomycopsidaceae</taxon>
        <taxon>Saccharomycopsis</taxon>
    </lineage>
</organism>
<feature type="region of interest" description="Disordered" evidence="15">
    <location>
        <begin position="359"/>
        <end position="383"/>
    </location>
</feature>
<evidence type="ECO:0000256" key="2">
    <source>
        <dbReference type="ARBA" id="ARBA00022491"/>
    </source>
</evidence>
<keyword evidence="7" id="KW-0805">Transcription regulation</keyword>
<dbReference type="PROSITE" id="PS00028">
    <property type="entry name" value="ZINC_FINGER_C2H2_1"/>
    <property type="match status" value="2"/>
</dbReference>
<dbReference type="GO" id="GO:0000433">
    <property type="term" value="P:carbon catabolite repression of transcription from RNA polymerase II promoter by glucose"/>
    <property type="evidence" value="ECO:0007669"/>
    <property type="project" value="TreeGrafter"/>
</dbReference>
<evidence type="ECO:0000259" key="16">
    <source>
        <dbReference type="PROSITE" id="PS50157"/>
    </source>
</evidence>
<evidence type="ECO:0000256" key="7">
    <source>
        <dbReference type="ARBA" id="ARBA00023015"/>
    </source>
</evidence>
<evidence type="ECO:0000256" key="9">
    <source>
        <dbReference type="ARBA" id="ARBA00023163"/>
    </source>
</evidence>
<dbReference type="PROSITE" id="PS50157">
    <property type="entry name" value="ZINC_FINGER_C2H2_2"/>
    <property type="match status" value="2"/>
</dbReference>
<evidence type="ECO:0000256" key="3">
    <source>
        <dbReference type="ARBA" id="ARBA00022723"/>
    </source>
</evidence>
<dbReference type="InterPro" id="IPR051007">
    <property type="entry name" value="creA/MIG_C2H2-ZnF"/>
</dbReference>
<keyword evidence="6" id="KW-0862">Zinc</keyword>
<keyword evidence="5 14" id="KW-0863">Zinc-finger</keyword>
<feature type="compositionally biased region" description="Polar residues" evidence="15">
    <location>
        <begin position="320"/>
        <end position="347"/>
    </location>
</feature>
<dbReference type="SMR" id="D9MNN7"/>
<dbReference type="InterPro" id="IPR013087">
    <property type="entry name" value="Znf_C2H2_type"/>
</dbReference>
<dbReference type="GO" id="GO:0005737">
    <property type="term" value="C:cytoplasm"/>
    <property type="evidence" value="ECO:0007669"/>
    <property type="project" value="TreeGrafter"/>
</dbReference>
<dbReference type="Gene3D" id="3.30.160.60">
    <property type="entry name" value="Classic Zinc Finger"/>
    <property type="match status" value="2"/>
</dbReference>
<evidence type="ECO:0000256" key="15">
    <source>
        <dbReference type="SAM" id="MobiDB-lite"/>
    </source>
</evidence>
<evidence type="ECO:0000256" key="8">
    <source>
        <dbReference type="ARBA" id="ARBA00023125"/>
    </source>
</evidence>
<evidence type="ECO:0000256" key="14">
    <source>
        <dbReference type="PROSITE-ProRule" id="PRU00042"/>
    </source>
</evidence>
<evidence type="ECO:0000256" key="11">
    <source>
        <dbReference type="ARBA" id="ARBA00038023"/>
    </source>
</evidence>
<accession>D9MNN7</accession>
<protein>
    <recommendedName>
        <fullName evidence="13">Regulatory protein MIG1</fullName>
    </recommendedName>
</protein>
<keyword evidence="4" id="KW-0677">Repeat</keyword>